<name>A0A8H6YI64_9AGAR</name>
<keyword evidence="5" id="KW-1185">Reference proteome</keyword>
<evidence type="ECO:0000256" key="2">
    <source>
        <dbReference type="ARBA" id="ARBA00022679"/>
    </source>
</evidence>
<comment type="similarity">
    <text evidence="1">Belongs to the glycosyltransferase 15 family.</text>
</comment>
<feature type="region of interest" description="Disordered" evidence="3">
    <location>
        <begin position="625"/>
        <end position="649"/>
    </location>
</feature>
<proteinExistence type="inferred from homology"/>
<organism evidence="4 5">
    <name type="scientific">Mycena sanguinolenta</name>
    <dbReference type="NCBI Taxonomy" id="230812"/>
    <lineage>
        <taxon>Eukaryota</taxon>
        <taxon>Fungi</taxon>
        <taxon>Dikarya</taxon>
        <taxon>Basidiomycota</taxon>
        <taxon>Agaricomycotina</taxon>
        <taxon>Agaricomycetes</taxon>
        <taxon>Agaricomycetidae</taxon>
        <taxon>Agaricales</taxon>
        <taxon>Marasmiineae</taxon>
        <taxon>Mycenaceae</taxon>
        <taxon>Mycena</taxon>
    </lineage>
</organism>
<dbReference type="SUPFAM" id="SSF53448">
    <property type="entry name" value="Nucleotide-diphospho-sugar transferases"/>
    <property type="match status" value="5"/>
</dbReference>
<feature type="region of interest" description="Disordered" evidence="3">
    <location>
        <begin position="150"/>
        <end position="183"/>
    </location>
</feature>
<accession>A0A8H6YI64</accession>
<sequence>MEFGIIPHDWWFQVRSPLSPLPCSLIPSPAPASHCGVPTFTPGSSYPFPPNPRAAPLSPRSCPAFLPPPDWIDEARATAARKAMEEQGIIYAGSVSYRNMCRFNSGFFFKHELLEKYRWYWRIECVSLSFSTSLPVKISSVVSLQNFRRCPPTEGRAPRRWSQSPASRPKAEGRLSVESRGRRVSSLERVPRLEAWSCTSDARGPPRRDSHPTSSSTARSRSTRFKYMEANNKVYAFTIALYEWSATIPTLWNTVKGAEDAPQDEGRSLEVDRGGAREMQAPGLCSVPWGAAVGLSAILPFHRGGGHLTAARHTELALCHVFCARVRAPGFGRSFSSCSFFFRPPFFYLDLSSTRTNTNTTHTEFMKQNPSYVAPDNAMGFMSENGGQDYNMCHCASLSFIHSSSFLATNPVLASAARESYRRTPSSALRRGGDANPPEAAVSCGGRRRQRWVGGVGLVLDAGAGGRFLHPPLWSNFEIADMDFWRSEVYTKFFEFLDKTGGFYYEVRLSSGGESNRTGRGGRWWWRPALARPRVLRGHDRRGCVGVGVVVALSCAKDVDVIIRARFWGQWTKGRADVRGEWGQACSGTSDDDQPLWAVWTLAVSIVSPMRSLGRAVCVRATKSGDGTSEPAVVDADTRERPGSAWESLPTPHSSSYFCAPYSLHLSPSTYTNPVLSLQRWGDAPVHSMAVSLFLPKSKIHFFNEIGCVSLPTLSPAILASPSSIIR</sequence>
<dbReference type="GO" id="GO:0005794">
    <property type="term" value="C:Golgi apparatus"/>
    <property type="evidence" value="ECO:0007669"/>
    <property type="project" value="TreeGrafter"/>
</dbReference>
<feature type="compositionally biased region" description="Basic and acidic residues" evidence="3">
    <location>
        <begin position="169"/>
        <end position="183"/>
    </location>
</feature>
<evidence type="ECO:0000313" key="5">
    <source>
        <dbReference type="Proteomes" id="UP000623467"/>
    </source>
</evidence>
<dbReference type="InterPro" id="IPR002685">
    <property type="entry name" value="Glyco_trans_15"/>
</dbReference>
<dbReference type="Gene3D" id="3.90.550.10">
    <property type="entry name" value="Spore Coat Polysaccharide Biosynthesis Protein SpsA, Chain A"/>
    <property type="match status" value="5"/>
</dbReference>
<dbReference type="EMBL" id="JACAZH010000009">
    <property type="protein sequence ID" value="KAF7359002.1"/>
    <property type="molecule type" value="Genomic_DNA"/>
</dbReference>
<keyword evidence="2 4" id="KW-0808">Transferase</keyword>
<dbReference type="GO" id="GO:0000026">
    <property type="term" value="F:alpha-1,2-mannosyltransferase activity"/>
    <property type="evidence" value="ECO:0007669"/>
    <property type="project" value="TreeGrafter"/>
</dbReference>
<dbReference type="InterPro" id="IPR029044">
    <property type="entry name" value="Nucleotide-diphossugar_trans"/>
</dbReference>
<evidence type="ECO:0000256" key="3">
    <source>
        <dbReference type="SAM" id="MobiDB-lite"/>
    </source>
</evidence>
<gene>
    <name evidence="4" type="ORF">MSAN_01240900</name>
</gene>
<dbReference type="GO" id="GO:0016020">
    <property type="term" value="C:membrane"/>
    <property type="evidence" value="ECO:0007669"/>
    <property type="project" value="InterPro"/>
</dbReference>
<dbReference type="GO" id="GO:0006487">
    <property type="term" value="P:protein N-linked glycosylation"/>
    <property type="evidence" value="ECO:0007669"/>
    <property type="project" value="TreeGrafter"/>
</dbReference>
<dbReference type="GO" id="GO:0000032">
    <property type="term" value="P:cell wall mannoprotein biosynthetic process"/>
    <property type="evidence" value="ECO:0007669"/>
    <property type="project" value="TreeGrafter"/>
</dbReference>
<protein>
    <submittedName>
        <fullName evidence="4">Glycosyltransferase family 15 protein</fullName>
    </submittedName>
</protein>
<evidence type="ECO:0000313" key="4">
    <source>
        <dbReference type="EMBL" id="KAF7359002.1"/>
    </source>
</evidence>
<dbReference type="OrthoDB" id="439943at2759"/>
<dbReference type="Proteomes" id="UP000623467">
    <property type="component" value="Unassembled WGS sequence"/>
</dbReference>
<evidence type="ECO:0000256" key="1">
    <source>
        <dbReference type="ARBA" id="ARBA00007677"/>
    </source>
</evidence>
<dbReference type="AlphaFoldDB" id="A0A8H6YI64"/>
<dbReference type="PANTHER" id="PTHR31121:SF6">
    <property type="entry name" value="ALPHA-1,2 MANNOSYLTRANSFERASE KTR1"/>
    <property type="match status" value="1"/>
</dbReference>
<feature type="region of interest" description="Disordered" evidence="3">
    <location>
        <begin position="198"/>
        <end position="221"/>
    </location>
</feature>
<dbReference type="Pfam" id="PF01793">
    <property type="entry name" value="Glyco_transf_15"/>
    <property type="match status" value="4"/>
</dbReference>
<reference evidence="4" key="1">
    <citation type="submission" date="2020-05" db="EMBL/GenBank/DDBJ databases">
        <title>Mycena genomes resolve the evolution of fungal bioluminescence.</title>
        <authorList>
            <person name="Tsai I.J."/>
        </authorList>
    </citation>
    <scope>NUCLEOTIDE SEQUENCE</scope>
    <source>
        <strain evidence="4">160909Yilan</strain>
    </source>
</reference>
<dbReference type="PANTHER" id="PTHR31121">
    <property type="entry name" value="ALPHA-1,2 MANNOSYLTRANSFERASE KTR1"/>
    <property type="match status" value="1"/>
</dbReference>
<comment type="caution">
    <text evidence="4">The sequence shown here is derived from an EMBL/GenBank/DDBJ whole genome shotgun (WGS) entry which is preliminary data.</text>
</comment>